<gene>
    <name evidence="13" type="ORF">FOE67_15870</name>
</gene>
<organism evidence="13 14">
    <name type="scientific">Streptomyces calidiresistens</name>
    <dbReference type="NCBI Taxonomy" id="1485586"/>
    <lineage>
        <taxon>Bacteria</taxon>
        <taxon>Bacillati</taxon>
        <taxon>Actinomycetota</taxon>
        <taxon>Actinomycetes</taxon>
        <taxon>Kitasatosporales</taxon>
        <taxon>Streptomycetaceae</taxon>
        <taxon>Streptomyces</taxon>
    </lineage>
</organism>
<dbReference type="InterPro" id="IPR005528">
    <property type="entry name" value="ChpA-H"/>
</dbReference>
<keyword evidence="4 10" id="KW-0732">Signal</keyword>
<evidence type="ECO:0000256" key="7">
    <source>
        <dbReference type="ARBA" id="ARBA00023088"/>
    </source>
</evidence>
<reference evidence="14" key="1">
    <citation type="submission" date="2019-10" db="EMBL/GenBank/DDBJ databases">
        <title>Streptomyces sp. nov., a novel actinobacterium isolated from alkaline environment.</title>
        <authorList>
            <person name="Golinska P."/>
        </authorList>
    </citation>
    <scope>NUCLEOTIDE SEQUENCE [LARGE SCALE GENOMIC DNA]</scope>
    <source>
        <strain evidence="14">DSM 42108</strain>
    </source>
</reference>
<evidence type="ECO:0000259" key="11">
    <source>
        <dbReference type="PROSITE" id="PS50847"/>
    </source>
</evidence>
<evidence type="ECO:0000256" key="1">
    <source>
        <dbReference type="ARBA" id="ARBA00004191"/>
    </source>
</evidence>
<keyword evidence="3" id="KW-0964">Secreted</keyword>
<feature type="compositionally biased region" description="Pro residues" evidence="9">
    <location>
        <begin position="145"/>
        <end position="156"/>
    </location>
</feature>
<evidence type="ECO:0000256" key="4">
    <source>
        <dbReference type="ARBA" id="ARBA00022729"/>
    </source>
</evidence>
<dbReference type="GO" id="GO:0007155">
    <property type="term" value="P:cell adhesion"/>
    <property type="evidence" value="ECO:0007669"/>
    <property type="project" value="UniProtKB-KW"/>
</dbReference>
<proteinExistence type="predicted"/>
<evidence type="ECO:0000256" key="3">
    <source>
        <dbReference type="ARBA" id="ARBA00022525"/>
    </source>
</evidence>
<comment type="subcellular location">
    <subcellularLocation>
        <location evidence="1">Secreted</location>
        <location evidence="1">Cell wall</location>
    </subcellularLocation>
</comment>
<dbReference type="PROSITE" id="PS51884">
    <property type="entry name" value="CHAPLIN"/>
    <property type="match status" value="2"/>
</dbReference>
<keyword evidence="5" id="KW-0130">Cell adhesion</keyword>
<evidence type="ECO:0000256" key="2">
    <source>
        <dbReference type="ARBA" id="ARBA00022512"/>
    </source>
</evidence>
<dbReference type="Proteomes" id="UP000530234">
    <property type="component" value="Unassembled WGS sequence"/>
</dbReference>
<feature type="region of interest" description="Disordered" evidence="9">
    <location>
        <begin position="138"/>
        <end position="253"/>
    </location>
</feature>
<dbReference type="PROSITE" id="PS50847">
    <property type="entry name" value="GRAM_POS_ANCHORING"/>
    <property type="match status" value="1"/>
</dbReference>
<name>A0A7W3T4V3_9ACTN</name>
<dbReference type="Pfam" id="PF01391">
    <property type="entry name" value="Collagen"/>
    <property type="match status" value="1"/>
</dbReference>
<feature type="domain" description="Chaplin" evidence="12">
    <location>
        <begin position="97"/>
        <end position="137"/>
    </location>
</feature>
<keyword evidence="14" id="KW-1185">Reference proteome</keyword>
<comment type="caution">
    <text evidence="13">The sequence shown here is derived from an EMBL/GenBank/DDBJ whole genome shotgun (WGS) entry which is preliminary data.</text>
</comment>
<dbReference type="InterPro" id="IPR008160">
    <property type="entry name" value="Collagen"/>
</dbReference>
<evidence type="ECO:0000259" key="12">
    <source>
        <dbReference type="PROSITE" id="PS51884"/>
    </source>
</evidence>
<feature type="signal peptide" evidence="10">
    <location>
        <begin position="1"/>
        <end position="29"/>
    </location>
</feature>
<feature type="compositionally biased region" description="Low complexity" evidence="9">
    <location>
        <begin position="200"/>
        <end position="214"/>
    </location>
</feature>
<dbReference type="InterPro" id="IPR019931">
    <property type="entry name" value="LPXTG_anchor"/>
</dbReference>
<feature type="domain" description="Gram-positive cocci surface proteins LPxTG" evidence="11">
    <location>
        <begin position="251"/>
        <end position="287"/>
    </location>
</feature>
<evidence type="ECO:0000256" key="6">
    <source>
        <dbReference type="ARBA" id="ARBA00023087"/>
    </source>
</evidence>
<dbReference type="AlphaFoldDB" id="A0A7W3T4V3"/>
<evidence type="ECO:0000256" key="10">
    <source>
        <dbReference type="SAM" id="SignalP"/>
    </source>
</evidence>
<dbReference type="Pfam" id="PF03777">
    <property type="entry name" value="ChpA-C"/>
    <property type="match status" value="2"/>
</dbReference>
<evidence type="ECO:0000256" key="9">
    <source>
        <dbReference type="SAM" id="MobiDB-lite"/>
    </source>
</evidence>
<protein>
    <submittedName>
        <fullName evidence="13">DUF320 domain-containing protein</fullName>
    </submittedName>
</protein>
<evidence type="ECO:0000313" key="13">
    <source>
        <dbReference type="EMBL" id="MBB0230952.1"/>
    </source>
</evidence>
<evidence type="ECO:0000256" key="8">
    <source>
        <dbReference type="PROSITE-ProRule" id="PRU01232"/>
    </source>
</evidence>
<feature type="domain" description="Chaplin" evidence="12">
    <location>
        <begin position="40"/>
        <end position="80"/>
    </location>
</feature>
<dbReference type="EMBL" id="VKHS01000389">
    <property type="protein sequence ID" value="MBB0230952.1"/>
    <property type="molecule type" value="Genomic_DNA"/>
</dbReference>
<feature type="chain" id="PRO_5039719422" evidence="10">
    <location>
        <begin position="30"/>
        <end position="287"/>
    </location>
</feature>
<keyword evidence="7" id="KW-0572">Peptidoglycan-anchor</keyword>
<dbReference type="RefSeq" id="WP_182664857.1">
    <property type="nucleotide sequence ID" value="NZ_VKHS01000389.1"/>
</dbReference>
<feature type="compositionally biased region" description="Gly residues" evidence="9">
    <location>
        <begin position="187"/>
        <end position="199"/>
    </location>
</feature>
<accession>A0A7W3T4V3</accession>
<sequence length="287" mass="27327">MRQVTRKGLISVATAGGVLALSGGGTAFANADAAGAATNSPGVLSGNTIQVPVHVPVNVCGNTIDVVGLLNPAVGNTCANVSEGNNGAVAEGASTNSPGVASGNTIQVPVHVPVNVCGNTIDVVGILNPAVGNSCTNVSGGGDVPPAPENPGPGNPGNPGNPGEPGEPGEPGTPGTPGTPGEPGTPGNPGGPGTPGNPGGPETPNTPDTPDTPGSETPQQETPRERAPQGGGDEADDETPVAVSAPRDGSLAQTGSELPLAAAGLAAAGLLAGGAVLYRRNRVGQPA</sequence>
<evidence type="ECO:0000256" key="5">
    <source>
        <dbReference type="ARBA" id="ARBA00022889"/>
    </source>
</evidence>
<keyword evidence="6 8" id="KW-0034">Amyloid</keyword>
<evidence type="ECO:0000313" key="14">
    <source>
        <dbReference type="Proteomes" id="UP000530234"/>
    </source>
</evidence>
<keyword evidence="2" id="KW-0134">Cell wall</keyword>